<evidence type="ECO:0000313" key="2">
    <source>
        <dbReference type="RefSeq" id="XP_074230227.1"/>
    </source>
</evidence>
<dbReference type="RefSeq" id="XP_074230227.1">
    <property type="nucleotide sequence ID" value="XM_074374126.1"/>
</dbReference>
<protein>
    <submittedName>
        <fullName evidence="2">Uncharacterized protein FAM241B isoform X3</fullName>
    </submittedName>
</protein>
<organism evidence="1 2">
    <name type="scientific">Camelus bactrianus</name>
    <name type="common">Bactrian camel</name>
    <dbReference type="NCBI Taxonomy" id="9837"/>
    <lineage>
        <taxon>Eukaryota</taxon>
        <taxon>Metazoa</taxon>
        <taxon>Chordata</taxon>
        <taxon>Craniata</taxon>
        <taxon>Vertebrata</taxon>
        <taxon>Euteleostomi</taxon>
        <taxon>Mammalia</taxon>
        <taxon>Eutheria</taxon>
        <taxon>Laurasiatheria</taxon>
        <taxon>Artiodactyla</taxon>
        <taxon>Tylopoda</taxon>
        <taxon>Camelidae</taxon>
        <taxon>Camelus</taxon>
    </lineage>
</organism>
<evidence type="ECO:0000313" key="1">
    <source>
        <dbReference type="Proteomes" id="UP001732780"/>
    </source>
</evidence>
<proteinExistence type="predicted"/>
<sequence length="116" mass="12128">MAPPGGISMQEHDLHPSIKSSSLLHRLHVWTPSSRSIWQGNGFLIESPGSAQDESGAFSPRNGSSTLGGAGRPQRCLQDVTAHQADPFQRHDSSALCSVLCGLLLTGSAPLVAAVS</sequence>
<reference evidence="2" key="1">
    <citation type="submission" date="2025-08" db="UniProtKB">
        <authorList>
            <consortium name="RefSeq"/>
        </authorList>
    </citation>
    <scope>IDENTIFICATION</scope>
    <source>
        <tissue evidence="2">Blood</tissue>
    </source>
</reference>
<accession>A0AC58R6S5</accession>
<name>A0AC58R6S5_CAMBA</name>
<dbReference type="Proteomes" id="UP001732780">
    <property type="component" value="Chromosome 11"/>
</dbReference>
<keyword evidence="1" id="KW-1185">Reference proteome</keyword>
<gene>
    <name evidence="2" type="primary">FAM241B</name>
</gene>